<dbReference type="InterPro" id="IPR003599">
    <property type="entry name" value="Ig_sub"/>
</dbReference>
<dbReference type="Pfam" id="PF13290">
    <property type="entry name" value="CHB_HEX_C_1"/>
    <property type="match status" value="1"/>
</dbReference>
<dbReference type="SUPFAM" id="SSF48726">
    <property type="entry name" value="Immunoglobulin"/>
    <property type="match status" value="1"/>
</dbReference>
<dbReference type="InterPro" id="IPR026876">
    <property type="entry name" value="Fn3_assoc_repeat"/>
</dbReference>
<dbReference type="InterPro" id="IPR018247">
    <property type="entry name" value="EF_Hand_1_Ca_BS"/>
</dbReference>
<dbReference type="Pfam" id="PF00932">
    <property type="entry name" value="LTD"/>
    <property type="match status" value="2"/>
</dbReference>
<dbReference type="Pfam" id="PF13895">
    <property type="entry name" value="Ig_2"/>
    <property type="match status" value="1"/>
</dbReference>
<protein>
    <submittedName>
        <fullName evidence="4">Lamin tail domain-containing protein</fullName>
    </submittedName>
</protein>
<feature type="domain" description="Ig-like" evidence="2">
    <location>
        <begin position="1191"/>
        <end position="1270"/>
    </location>
</feature>
<accession>A0A934VCT1</accession>
<dbReference type="InterPro" id="IPR036179">
    <property type="entry name" value="Ig-like_dom_sf"/>
</dbReference>
<dbReference type="InterPro" id="IPR013783">
    <property type="entry name" value="Ig-like_fold"/>
</dbReference>
<feature type="chain" id="PRO_5038103201" evidence="1">
    <location>
        <begin position="33"/>
        <end position="1408"/>
    </location>
</feature>
<dbReference type="PROSITE" id="PS51841">
    <property type="entry name" value="LTD"/>
    <property type="match status" value="2"/>
</dbReference>
<dbReference type="RefSeq" id="WP_200352241.1">
    <property type="nucleotide sequence ID" value="NZ_BAABHZ010000001.1"/>
</dbReference>
<reference evidence="4" key="1">
    <citation type="submission" date="2021-01" db="EMBL/GenBank/DDBJ databases">
        <title>Modified the classification status of verrucomicrobia.</title>
        <authorList>
            <person name="Feng X."/>
        </authorList>
    </citation>
    <scope>NUCLEOTIDE SEQUENCE</scope>
    <source>
        <strain evidence="4">JCM 18052</strain>
    </source>
</reference>
<comment type="caution">
    <text evidence="4">The sequence shown here is derived from an EMBL/GenBank/DDBJ whole genome shotgun (WGS) entry which is preliminary data.</text>
</comment>
<dbReference type="InterPro" id="IPR001322">
    <property type="entry name" value="Lamin_tail_dom"/>
</dbReference>
<evidence type="ECO:0000256" key="1">
    <source>
        <dbReference type="SAM" id="SignalP"/>
    </source>
</evidence>
<evidence type="ECO:0000313" key="5">
    <source>
        <dbReference type="Proteomes" id="UP000600139"/>
    </source>
</evidence>
<gene>
    <name evidence="4" type="ORF">JIN84_16875</name>
</gene>
<sequence length="1408" mass="150619">MPISHPSRLLSMIVLRHPFTVACFLASLPATAAPVISNISPAAGASVSSLTSVQITFSESVGGVDATDIIVNGAIAQSFSGTGAGPYTFTFNQPQPGQVNIEFAGDTGIAGLSGSGTLETPPSWSYILADAQAPLQQTQLPTAGSTLGALTEAEVTFSEVVTGVDAADLRINNVAATSVTGFGAGPYVFTFSQPTAGTVNFTWNSGHEIKDLAENPFAAAGWNVTLSASGAGNLIINEFTAVNASNYLDADGDNEAWIEIHNPGPSAVNLNGWALTDDPDVPSKWVFPNRSLASGAYLVVFASEKNRRPVSGALHTNFKLGVNGGDLALVKPDRPVSFASNFSEYPAQRAGYSFGLSSGLGRYFTPPTPGAANSATVLSSTAVPPAFGIQRGFFSAPFALTLSTSTVDATIRYTTDGSEPTATTGTVYSGPINVSATTVLRAATFATGFVPSAPVTNTYIFQDQIINQSETPPGLPNNWGSHGNFPSGIVTADYGMDLDPLRVTPTNSASALDPVKVQRFNDGLRELPSVSIATANSNMFASTGMYHSTNVTNKEFPYKGCSVEMILPDGTTAFATTSGLGISGNSSRQPQNNPKHSFKLKFKPEFGPGKLEYKLFPETAVAEYDDIVLRAEYNTSWRHTQAAQRTRSTAIRDQWMKDSMLEMGNLASHSRLAHVFINGIYFGVYDLTEDPSSALGENVLGGQKEDYDVIDQGSVAEGTGNVYWAMTGLPAATSNSTYELFKGYLDMTSFIDYTALHFFAAHQDWGLNKNWVAIRQRAGGTFTTEGKFRYIPWDLENVLLTNNGNRVPAAGGSDDVPGNLHTKLDDNPQYRLDFADRIHRHMIAPGGALTQSKNVLRWQKWQAILDKPIVAESSRWGDYRRDVHSFSESPYELYTRESQWLAENTRMTGDYFPKRLAIFMGQLRTAGLYPTLNAPEIRNSGVAVGTRQVASGYQVSLAHPTAASGTTSAGTIYYTTDGTDPRVIYSGAVSTTALPYSTPLVVSSTTTIKARALDGSTWSALNEATFTTETGPPAVRITELMYHPSTTESHEFIEIYNASPRTVDLNGWYFAGVTYVFPPGSKIAPGSYMVIASNDTPADWRNKYTGVIPGAYYAGTLSNSGEIISLLDAAGNVVSSVNYKDKAPWPVTPDGEGYSLEVIDPAGDLNEPTNWKPSIALNGSPGIPNSAPPAPVINDQPQNQTVAQGGNITLSVGASGYGLSYQWFFGETEIPEARSSSYQIFPALPTNDGIYHCVVTNLGGSAISASVEVVVTQTYAQWIAYTTLTGPDAGINADPDHDGIVNLYEFYHHLNPTVADGGLSRLALFGLDAHPLPGNSTIRFAYRANRRAVPGGIGFERSTTLKNPWSTALPSPLETISTDPATGDPRIRAVFPLAPAEKSEFFRMRVEP</sequence>
<feature type="domain" description="LTD" evidence="3">
    <location>
        <begin position="1026"/>
        <end position="1141"/>
    </location>
</feature>
<dbReference type="InterPro" id="IPR059177">
    <property type="entry name" value="GH29D-like_dom"/>
</dbReference>
<evidence type="ECO:0000259" key="2">
    <source>
        <dbReference type="PROSITE" id="PS50835"/>
    </source>
</evidence>
<organism evidence="4 5">
    <name type="scientific">Luteolibacter yonseiensis</name>
    <dbReference type="NCBI Taxonomy" id="1144680"/>
    <lineage>
        <taxon>Bacteria</taxon>
        <taxon>Pseudomonadati</taxon>
        <taxon>Verrucomicrobiota</taxon>
        <taxon>Verrucomicrobiia</taxon>
        <taxon>Verrucomicrobiales</taxon>
        <taxon>Verrucomicrobiaceae</taxon>
        <taxon>Luteolibacter</taxon>
    </lineage>
</organism>
<keyword evidence="1" id="KW-0732">Signal</keyword>
<evidence type="ECO:0000313" key="4">
    <source>
        <dbReference type="EMBL" id="MBK1817296.1"/>
    </source>
</evidence>
<name>A0A934VCT1_9BACT</name>
<dbReference type="Gene3D" id="2.60.40.10">
    <property type="entry name" value="Immunoglobulins"/>
    <property type="match status" value="1"/>
</dbReference>
<feature type="domain" description="LTD" evidence="3">
    <location>
        <begin position="220"/>
        <end position="385"/>
    </location>
</feature>
<dbReference type="Pfam" id="PF13287">
    <property type="entry name" value="Fn3_assoc"/>
    <property type="match status" value="1"/>
</dbReference>
<dbReference type="Proteomes" id="UP000600139">
    <property type="component" value="Unassembled WGS sequence"/>
</dbReference>
<evidence type="ECO:0000259" key="3">
    <source>
        <dbReference type="PROSITE" id="PS51841"/>
    </source>
</evidence>
<proteinExistence type="predicted"/>
<dbReference type="SMART" id="SM00409">
    <property type="entry name" value="IG"/>
    <property type="match status" value="1"/>
</dbReference>
<dbReference type="PROSITE" id="PS50835">
    <property type="entry name" value="IG_LIKE"/>
    <property type="match status" value="1"/>
</dbReference>
<dbReference type="Gene3D" id="2.60.40.1260">
    <property type="entry name" value="Lamin Tail domain"/>
    <property type="match status" value="2"/>
</dbReference>
<dbReference type="InterPro" id="IPR014867">
    <property type="entry name" value="Spore_coat_CotH_CotH2/3/7"/>
</dbReference>
<dbReference type="InterPro" id="IPR007110">
    <property type="entry name" value="Ig-like_dom"/>
</dbReference>
<feature type="signal peptide" evidence="1">
    <location>
        <begin position="1"/>
        <end position="32"/>
    </location>
</feature>
<keyword evidence="5" id="KW-1185">Reference proteome</keyword>
<dbReference type="InterPro" id="IPR036415">
    <property type="entry name" value="Lamin_tail_dom_sf"/>
</dbReference>
<dbReference type="SUPFAM" id="SSF74853">
    <property type="entry name" value="Lamin A/C globular tail domain"/>
    <property type="match status" value="2"/>
</dbReference>
<dbReference type="Pfam" id="PF08757">
    <property type="entry name" value="CotH"/>
    <property type="match status" value="1"/>
</dbReference>
<dbReference type="EMBL" id="JAENIK010000012">
    <property type="protein sequence ID" value="MBK1817296.1"/>
    <property type="molecule type" value="Genomic_DNA"/>
</dbReference>
<dbReference type="PROSITE" id="PS00018">
    <property type="entry name" value="EF_HAND_1"/>
    <property type="match status" value="1"/>
</dbReference>